<dbReference type="FunFam" id="3.40.50.300:FF:000221">
    <property type="entry name" value="Multidrug ABC transporter ATP-binding protein"/>
    <property type="match status" value="1"/>
</dbReference>
<dbReference type="PANTHER" id="PTHR43394">
    <property type="entry name" value="ATP-DEPENDENT PERMEASE MDL1, MITOCHONDRIAL"/>
    <property type="match status" value="1"/>
</dbReference>
<dbReference type="PROSITE" id="PS50929">
    <property type="entry name" value="ABC_TM1F"/>
    <property type="match status" value="1"/>
</dbReference>
<dbReference type="PROSITE" id="PS50893">
    <property type="entry name" value="ABC_TRANSPORTER_2"/>
    <property type="match status" value="1"/>
</dbReference>
<evidence type="ECO:0000256" key="7">
    <source>
        <dbReference type="ARBA" id="ARBA00022989"/>
    </source>
</evidence>
<dbReference type="PANTHER" id="PTHR43394:SF1">
    <property type="entry name" value="ATP-BINDING CASSETTE SUB-FAMILY B MEMBER 10, MITOCHONDRIAL"/>
    <property type="match status" value="1"/>
</dbReference>
<evidence type="ECO:0000259" key="11">
    <source>
        <dbReference type="PROSITE" id="PS50893"/>
    </source>
</evidence>
<keyword evidence="10" id="KW-0732">Signal</keyword>
<feature type="signal peptide" evidence="10">
    <location>
        <begin position="1"/>
        <end position="20"/>
    </location>
</feature>
<keyword evidence="2" id="KW-0813">Transport</keyword>
<reference evidence="13" key="1">
    <citation type="submission" date="2020-10" db="EMBL/GenBank/DDBJ databases">
        <authorList>
            <person name="Gilroy R."/>
        </authorList>
    </citation>
    <scope>NUCLEOTIDE SEQUENCE</scope>
    <source>
        <strain evidence="13">ChiGjej1B1-22543</strain>
    </source>
</reference>
<gene>
    <name evidence="13" type="ORF">IAC52_01380</name>
</gene>
<keyword evidence="4 9" id="KW-0812">Transmembrane</keyword>
<dbReference type="GO" id="GO:0005524">
    <property type="term" value="F:ATP binding"/>
    <property type="evidence" value="ECO:0007669"/>
    <property type="project" value="UniProtKB-KW"/>
</dbReference>
<dbReference type="SUPFAM" id="SSF90123">
    <property type="entry name" value="ABC transporter transmembrane region"/>
    <property type="match status" value="1"/>
</dbReference>
<dbReference type="Gene3D" id="1.20.1560.10">
    <property type="entry name" value="ABC transporter type 1, transmembrane domain"/>
    <property type="match status" value="1"/>
</dbReference>
<keyword evidence="8 9" id="KW-0472">Membrane</keyword>
<feature type="transmembrane region" description="Helical" evidence="9">
    <location>
        <begin position="42"/>
        <end position="65"/>
    </location>
</feature>
<evidence type="ECO:0000256" key="2">
    <source>
        <dbReference type="ARBA" id="ARBA00022448"/>
    </source>
</evidence>
<keyword evidence="6 13" id="KW-0067">ATP-binding</keyword>
<protein>
    <submittedName>
        <fullName evidence="13">ABC transporter ATP-binding protein</fullName>
    </submittedName>
</protein>
<dbReference type="InterPro" id="IPR003593">
    <property type="entry name" value="AAA+_ATPase"/>
</dbReference>
<comment type="subcellular location">
    <subcellularLocation>
        <location evidence="1">Cell membrane</location>
        <topology evidence="1">Multi-pass membrane protein</topology>
    </subcellularLocation>
</comment>
<evidence type="ECO:0000256" key="5">
    <source>
        <dbReference type="ARBA" id="ARBA00022741"/>
    </source>
</evidence>
<dbReference type="Pfam" id="PF00005">
    <property type="entry name" value="ABC_tran"/>
    <property type="match status" value="1"/>
</dbReference>
<dbReference type="SMART" id="SM00382">
    <property type="entry name" value="AAA"/>
    <property type="match status" value="1"/>
</dbReference>
<evidence type="ECO:0000256" key="3">
    <source>
        <dbReference type="ARBA" id="ARBA00022475"/>
    </source>
</evidence>
<dbReference type="GO" id="GO:0016887">
    <property type="term" value="F:ATP hydrolysis activity"/>
    <property type="evidence" value="ECO:0007669"/>
    <property type="project" value="InterPro"/>
</dbReference>
<evidence type="ECO:0000313" key="13">
    <source>
        <dbReference type="EMBL" id="HIU44931.1"/>
    </source>
</evidence>
<dbReference type="Proteomes" id="UP000824070">
    <property type="component" value="Unassembled WGS sequence"/>
</dbReference>
<comment type="caution">
    <text evidence="13">The sequence shown here is derived from an EMBL/GenBank/DDBJ whole genome shotgun (WGS) entry which is preliminary data.</text>
</comment>
<evidence type="ECO:0000256" key="9">
    <source>
        <dbReference type="SAM" id="Phobius"/>
    </source>
</evidence>
<evidence type="ECO:0000256" key="1">
    <source>
        <dbReference type="ARBA" id="ARBA00004651"/>
    </source>
</evidence>
<sequence>MNKKKLMALAAGLHYSTSDAATDKADSKKTFPIYLECLKPSWRLIIIDFIAILFDALFELLIPFLSGLLIKNGIEGYGALTPQGAPQPIIIGGGFDQPAMYFVWLYGGLMIGCALLAIACQIIGMKLSAVISSDYIERLRNTIFYKAEQFSFSNIGDFPVSKLTTMLSNDCNNIRFFVLMFVRMGFKQSMMATLCFVFIFTQNWLIGAIALPLVAIAFAIIVAIIRKTRPQFIMTQSAIDNVNRNVEEDTEGIREVKAFCREGHMQEKFEKANGDLTDITFSSVSSLNMSGPITTFTINVIITAIQLLGGFSMLYSAQEGGNELWTMFNNGNPLFDAGELSMLTSYAAVLTMSFSFLSMLVQLYSRAQASKERIDRVLCEKIDISYDPKPKTADFDPDSLSSGEVEFKDALFSYLKDPSKPAVGPISLKIPEGQKIGIIGGTGSGKSSLVNLIPRLYDVTQGSVLIAGHDVRDYSVNALRGDIGVVLQSNVLFTGTIRSNICWGKKDATDEEIDEALKVACAYDFVHSFKDGLDTPVVQGGKSVSGGQKQRLCIARAVIKKPKILILDDSVSACDMDTSRRIQENLANTLKGTTVFMIAQRIDSIKRCDKILVLDNGHVAGYGTHEELLKNCRLYAEIDEIQAKGVE</sequence>
<keyword evidence="5" id="KW-0547">Nucleotide-binding</keyword>
<proteinExistence type="predicted"/>
<dbReference type="InterPro" id="IPR017871">
    <property type="entry name" value="ABC_transporter-like_CS"/>
</dbReference>
<name>A0A9D1S2L2_9FIRM</name>
<accession>A0A9D1S2L2</accession>
<feature type="transmembrane region" description="Helical" evidence="9">
    <location>
        <begin position="205"/>
        <end position="225"/>
    </location>
</feature>
<evidence type="ECO:0000256" key="4">
    <source>
        <dbReference type="ARBA" id="ARBA00022692"/>
    </source>
</evidence>
<evidence type="ECO:0000313" key="14">
    <source>
        <dbReference type="Proteomes" id="UP000824070"/>
    </source>
</evidence>
<feature type="chain" id="PRO_5039116001" evidence="10">
    <location>
        <begin position="21"/>
        <end position="647"/>
    </location>
</feature>
<feature type="domain" description="ABC transporter" evidence="11">
    <location>
        <begin position="405"/>
        <end position="641"/>
    </location>
</feature>
<dbReference type="Gene3D" id="3.40.50.300">
    <property type="entry name" value="P-loop containing nucleotide triphosphate hydrolases"/>
    <property type="match status" value="1"/>
</dbReference>
<dbReference type="SUPFAM" id="SSF52540">
    <property type="entry name" value="P-loop containing nucleoside triphosphate hydrolases"/>
    <property type="match status" value="1"/>
</dbReference>
<dbReference type="InterPro" id="IPR003439">
    <property type="entry name" value="ABC_transporter-like_ATP-bd"/>
</dbReference>
<dbReference type="GO" id="GO:0005886">
    <property type="term" value="C:plasma membrane"/>
    <property type="evidence" value="ECO:0007669"/>
    <property type="project" value="UniProtKB-SubCell"/>
</dbReference>
<organism evidence="13 14">
    <name type="scientific">Candidatus Alloenteromonas pullicola</name>
    <dbReference type="NCBI Taxonomy" id="2840784"/>
    <lineage>
        <taxon>Bacteria</taxon>
        <taxon>Bacillati</taxon>
        <taxon>Bacillota</taxon>
        <taxon>Bacillota incertae sedis</taxon>
        <taxon>Candidatus Alloenteromonas</taxon>
    </lineage>
</organism>
<dbReference type="CDD" id="cd18548">
    <property type="entry name" value="ABC_6TM_Tm287_like"/>
    <property type="match status" value="1"/>
</dbReference>
<feature type="transmembrane region" description="Helical" evidence="9">
    <location>
        <begin position="176"/>
        <end position="199"/>
    </location>
</feature>
<feature type="transmembrane region" description="Helical" evidence="9">
    <location>
        <begin position="296"/>
        <end position="317"/>
    </location>
</feature>
<evidence type="ECO:0000259" key="12">
    <source>
        <dbReference type="PROSITE" id="PS50929"/>
    </source>
</evidence>
<evidence type="ECO:0000256" key="8">
    <source>
        <dbReference type="ARBA" id="ARBA00023136"/>
    </source>
</evidence>
<dbReference type="EMBL" id="DVMV01000010">
    <property type="protein sequence ID" value="HIU44931.1"/>
    <property type="molecule type" value="Genomic_DNA"/>
</dbReference>
<evidence type="ECO:0000256" key="6">
    <source>
        <dbReference type="ARBA" id="ARBA00022840"/>
    </source>
</evidence>
<dbReference type="InterPro" id="IPR027417">
    <property type="entry name" value="P-loop_NTPase"/>
</dbReference>
<feature type="transmembrane region" description="Helical" evidence="9">
    <location>
        <begin position="343"/>
        <end position="364"/>
    </location>
</feature>
<keyword evidence="3" id="KW-1003">Cell membrane</keyword>
<keyword evidence="7 9" id="KW-1133">Transmembrane helix</keyword>
<dbReference type="GO" id="GO:0015421">
    <property type="term" value="F:ABC-type oligopeptide transporter activity"/>
    <property type="evidence" value="ECO:0007669"/>
    <property type="project" value="TreeGrafter"/>
</dbReference>
<feature type="domain" description="ABC transmembrane type-1" evidence="12">
    <location>
        <begin position="46"/>
        <end position="366"/>
    </location>
</feature>
<feature type="transmembrane region" description="Helical" evidence="9">
    <location>
        <begin position="101"/>
        <end position="123"/>
    </location>
</feature>
<evidence type="ECO:0000256" key="10">
    <source>
        <dbReference type="SAM" id="SignalP"/>
    </source>
</evidence>
<dbReference type="InterPro" id="IPR039421">
    <property type="entry name" value="Type_1_exporter"/>
</dbReference>
<dbReference type="PROSITE" id="PS00211">
    <property type="entry name" value="ABC_TRANSPORTER_1"/>
    <property type="match status" value="1"/>
</dbReference>
<dbReference type="InterPro" id="IPR011527">
    <property type="entry name" value="ABC1_TM_dom"/>
</dbReference>
<dbReference type="InterPro" id="IPR036640">
    <property type="entry name" value="ABC1_TM_sf"/>
</dbReference>
<reference evidence="13" key="2">
    <citation type="journal article" date="2021" name="PeerJ">
        <title>Extensive microbial diversity within the chicken gut microbiome revealed by metagenomics and culture.</title>
        <authorList>
            <person name="Gilroy R."/>
            <person name="Ravi A."/>
            <person name="Getino M."/>
            <person name="Pursley I."/>
            <person name="Horton D.L."/>
            <person name="Alikhan N.F."/>
            <person name="Baker D."/>
            <person name="Gharbi K."/>
            <person name="Hall N."/>
            <person name="Watson M."/>
            <person name="Adriaenssens E.M."/>
            <person name="Foster-Nyarko E."/>
            <person name="Jarju S."/>
            <person name="Secka A."/>
            <person name="Antonio M."/>
            <person name="Oren A."/>
            <person name="Chaudhuri R.R."/>
            <person name="La Ragione R."/>
            <person name="Hildebrand F."/>
            <person name="Pallen M.J."/>
        </authorList>
    </citation>
    <scope>NUCLEOTIDE SEQUENCE</scope>
    <source>
        <strain evidence="13">ChiGjej1B1-22543</strain>
    </source>
</reference>
<dbReference type="Pfam" id="PF00664">
    <property type="entry name" value="ABC_membrane"/>
    <property type="match status" value="1"/>
</dbReference>
<dbReference type="AlphaFoldDB" id="A0A9D1S2L2"/>